<accession>A0ABS1TLN5</accession>
<reference evidence="1 2" key="1">
    <citation type="submission" date="2021-01" db="EMBL/GenBank/DDBJ databases">
        <title>Genome public.</title>
        <authorList>
            <person name="Liu C."/>
            <person name="Sun Q."/>
        </authorList>
    </citation>
    <scope>NUCLEOTIDE SEQUENCE [LARGE SCALE GENOMIC DNA]</scope>
    <source>
        <strain evidence="1 2">YIM B02564</strain>
    </source>
</reference>
<organism evidence="1 2">
    <name type="scientific">Neobacillus paridis</name>
    <dbReference type="NCBI Taxonomy" id="2803862"/>
    <lineage>
        <taxon>Bacteria</taxon>
        <taxon>Bacillati</taxon>
        <taxon>Bacillota</taxon>
        <taxon>Bacilli</taxon>
        <taxon>Bacillales</taxon>
        <taxon>Bacillaceae</taxon>
        <taxon>Neobacillus</taxon>
    </lineage>
</organism>
<name>A0ABS1TLN5_9BACI</name>
<dbReference type="Proteomes" id="UP000623967">
    <property type="component" value="Unassembled WGS sequence"/>
</dbReference>
<dbReference type="RefSeq" id="WP_202653450.1">
    <property type="nucleotide sequence ID" value="NZ_JAESWB010000134.1"/>
</dbReference>
<evidence type="ECO:0000313" key="1">
    <source>
        <dbReference type="EMBL" id="MBL4952172.1"/>
    </source>
</evidence>
<sequence>MSIHMYLPKKAFIPISFFVVILLFFVSFSSNTQAKALPASKNPSLTIPQTNSVYSTLYVIFPKQVFEQSSQTTNAYIHNPQTPYQKVMNYVDQNLYYRVTYYIEPFVQYAYAKQSITIGIRSPIASPQSFLSIRRDQKRMLTYIQSIAIPQERSILNNISNYSSR</sequence>
<proteinExistence type="predicted"/>
<protein>
    <recommendedName>
        <fullName evidence="3">DUF3888 domain-containing protein</fullName>
    </recommendedName>
</protein>
<keyword evidence="2" id="KW-1185">Reference proteome</keyword>
<comment type="caution">
    <text evidence="1">The sequence shown here is derived from an EMBL/GenBank/DDBJ whole genome shotgun (WGS) entry which is preliminary data.</text>
</comment>
<gene>
    <name evidence="1" type="ORF">JK635_08095</name>
</gene>
<evidence type="ECO:0000313" key="2">
    <source>
        <dbReference type="Proteomes" id="UP000623967"/>
    </source>
</evidence>
<evidence type="ECO:0008006" key="3">
    <source>
        <dbReference type="Google" id="ProtNLM"/>
    </source>
</evidence>
<dbReference type="EMBL" id="JAESWB010000134">
    <property type="protein sequence ID" value="MBL4952172.1"/>
    <property type="molecule type" value="Genomic_DNA"/>
</dbReference>